<evidence type="ECO:0000313" key="2">
    <source>
        <dbReference type="EMBL" id="AHB99572.1"/>
    </source>
</evidence>
<dbReference type="Pfam" id="PF01592">
    <property type="entry name" value="NifU_N"/>
    <property type="match status" value="1"/>
</dbReference>
<accession>A0A0F6CKF0</accession>
<proteinExistence type="predicted"/>
<dbReference type="SUPFAM" id="SSF82649">
    <property type="entry name" value="SufE/NifU"/>
    <property type="match status" value="1"/>
</dbReference>
<reference evidence="2 3" key="1">
    <citation type="journal article" date="2011" name="PLoS ONE">
        <title>Core proteome of the minimal cell: comparative proteomics of three mollicute species.</title>
        <authorList>
            <person name="Fisunov G.Y."/>
            <person name="Alexeev D.G."/>
            <person name="Bazaleev N.A."/>
            <person name="Ladygina V.G."/>
            <person name="Galyamina M.A."/>
            <person name="Kondratov I.G."/>
            <person name="Zhukova N.A."/>
            <person name="Serebryakova M.V."/>
            <person name="Demina I.A."/>
            <person name="Govorun V.M."/>
        </authorList>
    </citation>
    <scope>NUCLEOTIDE SEQUENCE [LARGE SCALE GENOMIC DNA]</scope>
    <source>
        <strain evidence="2 3">S6</strain>
    </source>
</reference>
<gene>
    <name evidence="2" type="ORF">GCW_01600</name>
</gene>
<dbReference type="HOGENOM" id="CLU_079283_4_1_14"/>
<organism evidence="2 3">
    <name type="scientific">Mycoplasmoides gallisepticum S6</name>
    <dbReference type="NCBI Taxonomy" id="1006581"/>
    <lineage>
        <taxon>Bacteria</taxon>
        <taxon>Bacillati</taxon>
        <taxon>Mycoplasmatota</taxon>
        <taxon>Mycoplasmoidales</taxon>
        <taxon>Mycoplasmoidaceae</taxon>
        <taxon>Mycoplasmoides</taxon>
    </lineage>
</organism>
<name>A0A0F6CKF0_MYCGL</name>
<protein>
    <submittedName>
        <fullName evidence="2">Nitrogen fixation protein NifU</fullName>
    </submittedName>
</protein>
<dbReference type="KEGG" id="mgz:GCW_01600"/>
<dbReference type="GO" id="GO:0005506">
    <property type="term" value="F:iron ion binding"/>
    <property type="evidence" value="ECO:0007669"/>
    <property type="project" value="InterPro"/>
</dbReference>
<dbReference type="EMBL" id="CP006916">
    <property type="protein sequence ID" value="AHB99572.1"/>
    <property type="molecule type" value="Genomic_DNA"/>
</dbReference>
<dbReference type="GO" id="GO:0051536">
    <property type="term" value="F:iron-sulfur cluster binding"/>
    <property type="evidence" value="ECO:0007669"/>
    <property type="project" value="InterPro"/>
</dbReference>
<dbReference type="Gene3D" id="3.90.1010.10">
    <property type="match status" value="1"/>
</dbReference>
<dbReference type="GO" id="GO:0016226">
    <property type="term" value="P:iron-sulfur cluster assembly"/>
    <property type="evidence" value="ECO:0007669"/>
    <property type="project" value="InterPro"/>
</dbReference>
<dbReference type="AlphaFoldDB" id="A0A0F6CKF0"/>
<evidence type="ECO:0000259" key="1">
    <source>
        <dbReference type="Pfam" id="PF01592"/>
    </source>
</evidence>
<dbReference type="Proteomes" id="UP000018735">
    <property type="component" value="Chromosome"/>
</dbReference>
<feature type="domain" description="NIF system FeS cluster assembly NifU N-terminal" evidence="1">
    <location>
        <begin position="11"/>
        <end position="95"/>
    </location>
</feature>
<dbReference type="InterPro" id="IPR002871">
    <property type="entry name" value="NIF_FeS_clus_asmbl_NifU_N"/>
</dbReference>
<sequence length="144" mass="16799">MNYSNPLIRRQIIIYYYQNPKNFIKEPISDPDYKVIKTKSDSCVDQFDLYLLIKDNLLVDLKFSGSGCIISQTTFDFLSKYLINKKLDEVKKLLSAYLEFIFKDVKSPLLAEEFDIFSSVHMQSNRIICATINAKALNEYLTKE</sequence>
<dbReference type="RefSeq" id="WP_011884140.1">
    <property type="nucleotide sequence ID" value="NC_023030.2"/>
</dbReference>
<dbReference type="eggNOG" id="COG0822">
    <property type="taxonomic scope" value="Bacteria"/>
</dbReference>
<evidence type="ECO:0000313" key="3">
    <source>
        <dbReference type="Proteomes" id="UP000018735"/>
    </source>
</evidence>